<accession>A0A399J825</accession>
<dbReference type="Pfam" id="PF07907">
    <property type="entry name" value="YibE_F"/>
    <property type="match status" value="1"/>
</dbReference>
<dbReference type="Proteomes" id="UP000265419">
    <property type="component" value="Unassembled WGS sequence"/>
</dbReference>
<reference evidence="3 4" key="1">
    <citation type="submission" date="2018-07" db="EMBL/GenBank/DDBJ databases">
        <title>Arthrobacter sp. nov., isolated from raw cow's milk with high bacterial count.</title>
        <authorList>
            <person name="Hahne J."/>
            <person name="Isele D."/>
            <person name="Lipski A."/>
        </authorList>
    </citation>
    <scope>NUCLEOTIDE SEQUENCE [LARGE SCALE GENOMIC DNA]</scope>
    <source>
        <strain evidence="3 4">JZ R-35</strain>
    </source>
</reference>
<dbReference type="InterPro" id="IPR012507">
    <property type="entry name" value="YibE_F"/>
</dbReference>
<feature type="compositionally biased region" description="Low complexity" evidence="1">
    <location>
        <begin position="449"/>
        <end position="469"/>
    </location>
</feature>
<keyword evidence="2" id="KW-0472">Membrane</keyword>
<name>A0A399J825_9MICC</name>
<evidence type="ECO:0000256" key="1">
    <source>
        <dbReference type="SAM" id="MobiDB-lite"/>
    </source>
</evidence>
<feature type="transmembrane region" description="Helical" evidence="2">
    <location>
        <begin position="330"/>
        <end position="352"/>
    </location>
</feature>
<feature type="transmembrane region" description="Helical" evidence="2">
    <location>
        <begin position="175"/>
        <end position="194"/>
    </location>
</feature>
<feature type="compositionally biased region" description="Low complexity" evidence="1">
    <location>
        <begin position="411"/>
        <end position="440"/>
    </location>
</feature>
<dbReference type="AlphaFoldDB" id="A0A399J825"/>
<feature type="region of interest" description="Disordered" evidence="1">
    <location>
        <begin position="401"/>
        <end position="494"/>
    </location>
</feature>
<keyword evidence="4" id="KW-1185">Reference proteome</keyword>
<feature type="transmembrane region" description="Helical" evidence="2">
    <location>
        <begin position="268"/>
        <end position="289"/>
    </location>
</feature>
<keyword evidence="2" id="KW-1133">Transmembrane helix</keyword>
<feature type="transmembrane region" description="Helical" evidence="2">
    <location>
        <begin position="21"/>
        <end position="43"/>
    </location>
</feature>
<gene>
    <name evidence="3" type="ORF">DWB68_11500</name>
</gene>
<feature type="transmembrane region" description="Helical" evidence="2">
    <location>
        <begin position="230"/>
        <end position="248"/>
    </location>
</feature>
<protein>
    <submittedName>
        <fullName evidence="3">YibE/F family protein</fullName>
    </submittedName>
</protein>
<feature type="transmembrane region" description="Helical" evidence="2">
    <location>
        <begin position="151"/>
        <end position="168"/>
    </location>
</feature>
<dbReference type="RefSeq" id="WP_119425268.1">
    <property type="nucleotide sequence ID" value="NZ_QQXK01000023.1"/>
</dbReference>
<evidence type="ECO:0000313" key="4">
    <source>
        <dbReference type="Proteomes" id="UP000265419"/>
    </source>
</evidence>
<sequence length="494" mass="50943">MGSSHSHDAPIADPVRKRRATVTLFSLLVPLALATLAGLILLWPGPGSDRVSLGQPYSSQEGVQLISATVTRVATGQDACTERSTADKDGNCVVPYVWPAGASAEVPVDISPELRDQHPPQVGDSIRLVYFEASGTGEPASGTMIDYDRSVPLALLAALYALVVILVARWRGVRSILGLGFAFLIMGFFMFPALVAGKPALWVAFIGSVAIMFVVLYFAHGFTARTSTALLGTVFGLAVTAALAIWVTDAAGLIGMGDESTYALNSQVPQLSLSALVICGLMVAGLGVLNDVTITQASAVWELAESSPGATARELFGRAMRIGRDHIASTVYTIAFAYAGGAFATLLLLSLYDHSFTEFLTTGALAEEVVRTLVGSIGLVLAIPVTTAIAVAVVKAVGPGTRRGHTHDDAAPASGATPTAAAAGAAPAPLAGPVTPATGRPRGRRAARPGEPTPSGTGSVPAPGAAPSALRDDDVEELPSLHDVVRSRPRDPQG</sequence>
<proteinExistence type="predicted"/>
<comment type="caution">
    <text evidence="3">The sequence shown here is derived from an EMBL/GenBank/DDBJ whole genome shotgun (WGS) entry which is preliminary data.</text>
</comment>
<evidence type="ECO:0000313" key="3">
    <source>
        <dbReference type="EMBL" id="RII41673.1"/>
    </source>
</evidence>
<dbReference type="PANTHER" id="PTHR41771">
    <property type="entry name" value="MEMBRANE PROTEIN-RELATED"/>
    <property type="match status" value="1"/>
</dbReference>
<evidence type="ECO:0000256" key="2">
    <source>
        <dbReference type="SAM" id="Phobius"/>
    </source>
</evidence>
<feature type="transmembrane region" description="Helical" evidence="2">
    <location>
        <begin position="372"/>
        <end position="394"/>
    </location>
</feature>
<feature type="compositionally biased region" description="Basic and acidic residues" evidence="1">
    <location>
        <begin position="479"/>
        <end position="494"/>
    </location>
</feature>
<dbReference type="PANTHER" id="PTHR41771:SF1">
    <property type="entry name" value="MEMBRANE PROTEIN"/>
    <property type="match status" value="1"/>
</dbReference>
<organism evidence="3 4">
    <name type="scientific">Galactobacter valiniphilus</name>
    <dbReference type="NCBI Taxonomy" id="2676122"/>
    <lineage>
        <taxon>Bacteria</taxon>
        <taxon>Bacillati</taxon>
        <taxon>Actinomycetota</taxon>
        <taxon>Actinomycetes</taxon>
        <taxon>Micrococcales</taxon>
        <taxon>Micrococcaceae</taxon>
        <taxon>Galactobacter</taxon>
    </lineage>
</organism>
<feature type="transmembrane region" description="Helical" evidence="2">
    <location>
        <begin position="200"/>
        <end position="218"/>
    </location>
</feature>
<keyword evidence="2" id="KW-0812">Transmembrane</keyword>
<dbReference type="EMBL" id="QQXK01000023">
    <property type="protein sequence ID" value="RII41673.1"/>
    <property type="molecule type" value="Genomic_DNA"/>
</dbReference>